<evidence type="ECO:0000256" key="3">
    <source>
        <dbReference type="ARBA" id="ARBA00022475"/>
    </source>
</evidence>
<feature type="transmembrane region" description="Helical" evidence="8">
    <location>
        <begin position="147"/>
        <end position="172"/>
    </location>
</feature>
<feature type="transmembrane region" description="Helical" evidence="8">
    <location>
        <begin position="114"/>
        <end position="135"/>
    </location>
</feature>
<comment type="similarity">
    <text evidence="2">Belongs to the UPF0718 family.</text>
</comment>
<feature type="transmembrane region" description="Helical" evidence="8">
    <location>
        <begin position="179"/>
        <end position="198"/>
    </location>
</feature>
<evidence type="ECO:0000259" key="9">
    <source>
        <dbReference type="Pfam" id="PF07593"/>
    </source>
</evidence>
<sequence length="1023" mass="109882">MNQLVAKSNEKRLLFAVLLCVILAFVFWTQSRYPALNEKAMMSGAIQLEDPLGFEAKFPLDPSMGTVERIFLSTLNWINTNKKGMTFGILFASAFLTLFGYLRRRSFRGGFANSFLGLVIGAPLGVCANCAAPIGKGMYAGGVRAETALSAMVASPTLNIIVLTMAFSLLPFYMAAAKIGLSLLVILVAVPLICRALPTEQLQRVAAPDVPGQVEGHAAEYREGFAAAFFEFVKSFAANFWFIVKTTVPLMLMAGFLGAIAGTLLPQDMVMGTSFSVGILVLLALVGTFLPVPISFDVVVAGALLSAGLSQGYVFALMFTLGAASIYSWLIISSTISMRAANLLLAAICALGILGGAASQWYHNWQSDRALEMLLSVERLLLPAAEAQEAAPVVESDSEVRVSSTPFAPPSPAAVTPFTRVEADTVGIDRPLEFSMKDMWPPFWEGRSMSTGDIDRDGDLDLVSASTEAGLYIYLNDGAGGFTRSDDDVSPLADLDVFNAALVDIDNDGWLDLFLATYLDGNFWVRNDNGRFLTDAAHPVANTPDAPLSLSMTFGDVDLDGDLDAVMGNWTAGWYRRIPGEESRNRVVLNDGGVMDGSLYTDLPGLPGETLTILLSDVNLDGAPDLLVGNDFELPDYLYYGDGAGGFTPVTKADGVLPHTTNTTMAIRTADLHNDGVPELYFAQIAGRSSGVSSTLKMQDLDLYCDTIANADARALCDRNMEIKTWYKSGNRFDPTYAANCQALDGDLQAECKAMLVKDLAIQRRDPSLCALIPAERRQEKAYCDLHFKPAELPLQSVFDTTVPQIMRANVLLTLGEGGVYEDTAGPEGLEVGGWSWDVKVGDFDNDGFQDVYIVNGTWVPNEVSPSNLFFRNNGDGTFTEASGPFGLEDYLMTAAAVSFDMDGDGDLDIVSQPVNGPVVVFRNNAQDTKAVTVSLVDGRGNSHGIGTRLTAELEDGTRMTREITVGGGFMSFDAPVAHFGLGEAEALSTLSVRWPDGEVSTIRGPLPAGAAYVVERLGQPVQ</sequence>
<keyword evidence="3" id="KW-1003">Cell membrane</keyword>
<name>A0ABV7GML4_9RHOB</name>
<feature type="transmembrane region" description="Helical" evidence="8">
    <location>
        <begin position="311"/>
        <end position="331"/>
    </location>
</feature>
<dbReference type="EMBL" id="JBHRTB010000010">
    <property type="protein sequence ID" value="MFC3142878.1"/>
    <property type="molecule type" value="Genomic_DNA"/>
</dbReference>
<feature type="transmembrane region" description="Helical" evidence="8">
    <location>
        <begin position="343"/>
        <end position="362"/>
    </location>
</feature>
<feature type="domain" description="ASPIC/UnbV" evidence="9">
    <location>
        <begin position="945"/>
        <end position="1006"/>
    </location>
</feature>
<feature type="transmembrane region" description="Helical" evidence="8">
    <location>
        <begin position="12"/>
        <end position="29"/>
    </location>
</feature>
<evidence type="ECO:0000256" key="8">
    <source>
        <dbReference type="SAM" id="Phobius"/>
    </source>
</evidence>
<dbReference type="InterPro" id="IPR013517">
    <property type="entry name" value="FG-GAP"/>
</dbReference>
<dbReference type="Pfam" id="PF03773">
    <property type="entry name" value="ArsP_1"/>
    <property type="match status" value="1"/>
</dbReference>
<accession>A0ABV7GML4</accession>
<evidence type="ECO:0000256" key="4">
    <source>
        <dbReference type="ARBA" id="ARBA00022692"/>
    </source>
</evidence>
<dbReference type="Gene3D" id="2.130.10.130">
    <property type="entry name" value="Integrin alpha, N-terminal"/>
    <property type="match status" value="2"/>
</dbReference>
<evidence type="ECO:0000313" key="10">
    <source>
        <dbReference type="EMBL" id="MFC3142878.1"/>
    </source>
</evidence>
<dbReference type="InterPro" id="IPR028994">
    <property type="entry name" value="Integrin_alpha_N"/>
</dbReference>
<protein>
    <submittedName>
        <fullName evidence="10">FG-GAP-like repeat-containing protein</fullName>
    </submittedName>
</protein>
<gene>
    <name evidence="10" type="ORF">ACFOGP_09170</name>
</gene>
<evidence type="ECO:0000256" key="2">
    <source>
        <dbReference type="ARBA" id="ARBA00006386"/>
    </source>
</evidence>
<feature type="transmembrane region" description="Helical" evidence="8">
    <location>
        <begin position="84"/>
        <end position="102"/>
    </location>
</feature>
<keyword evidence="11" id="KW-1185">Reference proteome</keyword>
<dbReference type="PANTHER" id="PTHR16026:SF0">
    <property type="entry name" value="CARTILAGE ACIDIC PROTEIN 1"/>
    <property type="match status" value="1"/>
</dbReference>
<keyword evidence="5" id="KW-0732">Signal</keyword>
<proteinExistence type="inferred from homology"/>
<dbReference type="RefSeq" id="WP_275632860.1">
    <property type="nucleotide sequence ID" value="NZ_JARGYD010000004.1"/>
</dbReference>
<dbReference type="SUPFAM" id="SSF69318">
    <property type="entry name" value="Integrin alpha N-terminal domain"/>
    <property type="match status" value="1"/>
</dbReference>
<organism evidence="10 11">
    <name type="scientific">Psychromarinibacter halotolerans</name>
    <dbReference type="NCBI Taxonomy" id="1775175"/>
    <lineage>
        <taxon>Bacteria</taxon>
        <taxon>Pseudomonadati</taxon>
        <taxon>Pseudomonadota</taxon>
        <taxon>Alphaproteobacteria</taxon>
        <taxon>Rhodobacterales</taxon>
        <taxon>Paracoccaceae</taxon>
        <taxon>Psychromarinibacter</taxon>
    </lineage>
</organism>
<evidence type="ECO:0000256" key="5">
    <source>
        <dbReference type="ARBA" id="ARBA00022729"/>
    </source>
</evidence>
<keyword evidence="7 8" id="KW-0472">Membrane</keyword>
<dbReference type="InterPro" id="IPR005524">
    <property type="entry name" value="DUF318"/>
</dbReference>
<dbReference type="Pfam" id="PF13517">
    <property type="entry name" value="FG-GAP_3"/>
    <property type="match status" value="3"/>
</dbReference>
<comment type="caution">
    <text evidence="10">The sequence shown here is derived from an EMBL/GenBank/DDBJ whole genome shotgun (WGS) entry which is preliminary data.</text>
</comment>
<reference evidence="11" key="1">
    <citation type="journal article" date="2019" name="Int. J. Syst. Evol. Microbiol.">
        <title>The Global Catalogue of Microorganisms (GCM) 10K type strain sequencing project: providing services to taxonomists for standard genome sequencing and annotation.</title>
        <authorList>
            <consortium name="The Broad Institute Genomics Platform"/>
            <consortium name="The Broad Institute Genome Sequencing Center for Infectious Disease"/>
            <person name="Wu L."/>
            <person name="Ma J."/>
        </authorList>
    </citation>
    <scope>NUCLEOTIDE SEQUENCE [LARGE SCALE GENOMIC DNA]</scope>
    <source>
        <strain evidence="11">KCTC 52366</strain>
    </source>
</reference>
<comment type="subcellular location">
    <subcellularLocation>
        <location evidence="1">Cell membrane</location>
        <topology evidence="1">Multi-pass membrane protein</topology>
    </subcellularLocation>
</comment>
<dbReference type="InterPro" id="IPR027039">
    <property type="entry name" value="Crtac1"/>
</dbReference>
<evidence type="ECO:0000313" key="11">
    <source>
        <dbReference type="Proteomes" id="UP001595632"/>
    </source>
</evidence>
<dbReference type="Pfam" id="PF07593">
    <property type="entry name" value="UnbV_ASPIC"/>
    <property type="match status" value="1"/>
</dbReference>
<dbReference type="InterPro" id="IPR011519">
    <property type="entry name" value="UnbV_ASPIC"/>
</dbReference>
<evidence type="ECO:0000256" key="7">
    <source>
        <dbReference type="ARBA" id="ARBA00023136"/>
    </source>
</evidence>
<keyword evidence="4 8" id="KW-0812">Transmembrane</keyword>
<feature type="transmembrane region" description="Helical" evidence="8">
    <location>
        <begin position="240"/>
        <end position="265"/>
    </location>
</feature>
<evidence type="ECO:0000256" key="1">
    <source>
        <dbReference type="ARBA" id="ARBA00004651"/>
    </source>
</evidence>
<feature type="transmembrane region" description="Helical" evidence="8">
    <location>
        <begin position="277"/>
        <end position="305"/>
    </location>
</feature>
<dbReference type="PANTHER" id="PTHR16026">
    <property type="entry name" value="CARTILAGE ACIDIC PROTEIN 1"/>
    <property type="match status" value="1"/>
</dbReference>
<evidence type="ECO:0000256" key="6">
    <source>
        <dbReference type="ARBA" id="ARBA00022989"/>
    </source>
</evidence>
<dbReference type="Proteomes" id="UP001595632">
    <property type="component" value="Unassembled WGS sequence"/>
</dbReference>
<keyword evidence="6 8" id="KW-1133">Transmembrane helix</keyword>